<dbReference type="AlphaFoldDB" id="A0A1G7AW69"/>
<protein>
    <submittedName>
        <fullName evidence="2">O-antigen ligase</fullName>
    </submittedName>
</protein>
<evidence type="ECO:0000313" key="3">
    <source>
        <dbReference type="Proteomes" id="UP000199034"/>
    </source>
</evidence>
<dbReference type="InterPro" id="IPR051533">
    <property type="entry name" value="WaaL-like"/>
</dbReference>
<evidence type="ECO:0000313" key="2">
    <source>
        <dbReference type="EMBL" id="SDE19043.1"/>
    </source>
</evidence>
<dbReference type="EMBL" id="FMZM01000016">
    <property type="protein sequence ID" value="SDE19043.1"/>
    <property type="molecule type" value="Genomic_DNA"/>
</dbReference>
<dbReference type="PANTHER" id="PTHR37422:SF13">
    <property type="entry name" value="LIPOPOLYSACCHARIDE BIOSYNTHESIS PROTEIN PA4999-RELATED"/>
    <property type="match status" value="1"/>
</dbReference>
<accession>A0A1G7AW69</accession>
<dbReference type="Proteomes" id="UP000199034">
    <property type="component" value="Unassembled WGS sequence"/>
</dbReference>
<name>A0A1G7AW69_9ACTN</name>
<gene>
    <name evidence="2" type="ORF">SAMN05421872_116101</name>
</gene>
<feature type="region of interest" description="Disordered" evidence="1">
    <location>
        <begin position="409"/>
        <end position="439"/>
    </location>
</feature>
<evidence type="ECO:0000256" key="1">
    <source>
        <dbReference type="SAM" id="MobiDB-lite"/>
    </source>
</evidence>
<dbReference type="RefSeq" id="WP_090860720.1">
    <property type="nucleotide sequence ID" value="NZ_FMZM01000016.1"/>
</dbReference>
<dbReference type="GO" id="GO:0016874">
    <property type="term" value="F:ligase activity"/>
    <property type="evidence" value="ECO:0007669"/>
    <property type="project" value="UniProtKB-KW"/>
</dbReference>
<organism evidence="2 3">
    <name type="scientific">Nocardioides lianchengensis</name>
    <dbReference type="NCBI Taxonomy" id="1045774"/>
    <lineage>
        <taxon>Bacteria</taxon>
        <taxon>Bacillati</taxon>
        <taxon>Actinomycetota</taxon>
        <taxon>Actinomycetes</taxon>
        <taxon>Propionibacteriales</taxon>
        <taxon>Nocardioidaceae</taxon>
        <taxon>Nocardioides</taxon>
    </lineage>
</organism>
<sequence>MTGDQALQLGIAIAAGAVGVLFVVTSRSSRDSISSVTGFLGGLVAVQVGGFHLFTIVVTVWFATRRREQYGNLLPLFLIPLIAVPLATTALYGELTHNPLLAVQLLALSLSAGLVAAAANDHDRKLMLLGLMWACFTSAFVGLLQVVGLVAVRVETLHTHVSSLGRPNGIYPEPDWLGTFSAIGMVLSWRLLRDRPSLRTLVLGVTTGGFVLAFARAAWLALGVSVIAILVGAAISRRRAPRATKSGSFRTLAVLGAVAVIAFAALPALRIQAVERLTSIVSGDRSDISRQARIQQNETLQRLADTAPWDGWGISASGRVGVSGRLLLGDESGNSVASNWALAFWVDGGYLAVPVIALFILVAMRRFRGVAGQALVVVLVSSFFSNATYQPVVWLLLGLALREANSRPEVRQEQVEGQNQDDGHPKREKRGTLNARQPV</sequence>
<dbReference type="PANTHER" id="PTHR37422">
    <property type="entry name" value="TEICHURONIC ACID BIOSYNTHESIS PROTEIN TUAE"/>
    <property type="match status" value="1"/>
</dbReference>
<dbReference type="OrthoDB" id="5112787at2"/>
<keyword evidence="3" id="KW-1185">Reference proteome</keyword>
<proteinExistence type="predicted"/>
<keyword evidence="2" id="KW-0436">Ligase</keyword>
<reference evidence="2 3" key="1">
    <citation type="submission" date="2016-10" db="EMBL/GenBank/DDBJ databases">
        <authorList>
            <person name="de Groot N.N."/>
        </authorList>
    </citation>
    <scope>NUCLEOTIDE SEQUENCE [LARGE SCALE GENOMIC DNA]</scope>
    <source>
        <strain evidence="2 3">CGMCC 4.6858</strain>
    </source>
</reference>